<organism evidence="11 12">
    <name type="scientific">Candidatus Shapirobacteria bacterium CG10_big_fil_rev_8_21_14_0_10_40_9</name>
    <dbReference type="NCBI Taxonomy" id="1974888"/>
    <lineage>
        <taxon>Bacteria</taxon>
        <taxon>Candidatus Shapironibacteriota</taxon>
    </lineage>
</organism>
<dbReference type="InterPro" id="IPR045851">
    <property type="entry name" value="AMP-bd_C_sf"/>
</dbReference>
<dbReference type="PANTHER" id="PTHR24095:SF14">
    <property type="entry name" value="ACETYL-COENZYME A SYNTHETASE 1"/>
    <property type="match status" value="1"/>
</dbReference>
<comment type="similarity">
    <text evidence="1">Belongs to the ATP-dependent AMP-binding enzyme family.</text>
</comment>
<feature type="transmembrane region" description="Helical" evidence="8">
    <location>
        <begin position="117"/>
        <end position="138"/>
    </location>
</feature>
<dbReference type="SUPFAM" id="SSF56801">
    <property type="entry name" value="Acetyl-CoA synthetase-like"/>
    <property type="match status" value="1"/>
</dbReference>
<dbReference type="Pfam" id="PF00501">
    <property type="entry name" value="AMP-binding"/>
    <property type="match status" value="1"/>
</dbReference>
<dbReference type="Gene3D" id="3.30.300.30">
    <property type="match status" value="1"/>
</dbReference>
<dbReference type="Gene3D" id="3.40.50.12780">
    <property type="entry name" value="N-terminal domain of ligase-like"/>
    <property type="match status" value="1"/>
</dbReference>
<evidence type="ECO:0000313" key="12">
    <source>
        <dbReference type="Proteomes" id="UP000231474"/>
    </source>
</evidence>
<reference evidence="12" key="1">
    <citation type="submission" date="2017-09" db="EMBL/GenBank/DDBJ databases">
        <title>Depth-based differentiation of microbial function through sediment-hosted aquifers and enrichment of novel symbionts in the deep terrestrial subsurface.</title>
        <authorList>
            <person name="Probst A.J."/>
            <person name="Ladd B."/>
            <person name="Jarett J.K."/>
            <person name="Geller-Mcgrath D.E."/>
            <person name="Sieber C.M.K."/>
            <person name="Emerson J.B."/>
            <person name="Anantharaman K."/>
            <person name="Thomas B.C."/>
            <person name="Malmstrom R."/>
            <person name="Stieglmeier M."/>
            <person name="Klingl A."/>
            <person name="Woyke T."/>
            <person name="Ryan C.M."/>
            <person name="Banfield J.F."/>
        </authorList>
    </citation>
    <scope>NUCLEOTIDE SEQUENCE [LARGE SCALE GENOMIC DNA]</scope>
</reference>
<evidence type="ECO:0000256" key="4">
    <source>
        <dbReference type="ARBA" id="ARBA00022741"/>
    </source>
</evidence>
<dbReference type="InterPro" id="IPR042099">
    <property type="entry name" value="ANL_N_sf"/>
</dbReference>
<name>A0A2M8L3Z1_9BACT</name>
<proteinExistence type="inferred from homology"/>
<feature type="domain" description="AMP-binding enzyme C-terminal" evidence="10">
    <location>
        <begin position="467"/>
        <end position="545"/>
    </location>
</feature>
<evidence type="ECO:0000256" key="5">
    <source>
        <dbReference type="ARBA" id="ARBA00022840"/>
    </source>
</evidence>
<dbReference type="Proteomes" id="UP000231474">
    <property type="component" value="Unassembled WGS sequence"/>
</dbReference>
<dbReference type="GO" id="GO:0006085">
    <property type="term" value="P:acetyl-CoA biosynthetic process"/>
    <property type="evidence" value="ECO:0007669"/>
    <property type="project" value="TreeGrafter"/>
</dbReference>
<gene>
    <name evidence="11" type="ORF">COU95_01410</name>
</gene>
<sequence length="569" mass="64280">MRKPKKILKPTSYFKIKPNLLDYEKTYKSFSWKKAESQLSWFPGKKLNAAYCAIDVNAKNFRKNKIALYWEGETGEKKKFTFSELSALSSQFGNLLKTLGIKRGDRVFFFLPRVPELFFGFLGTLKIGAIAGTLFSAFGPEALYDRLSNSQAKILVTNKILKQRVEKIRRKLPELEKIILVEELEGLLKKQKSSLEIAKMDPLEPAFMLYTSGTTGKPKGVIHSHQAILVEHLTAKWVLDLRDEDVYWCTADPGWVTGIAYEILGSWSNGASSLIYEGRFSPEKWYQLIQDYKVNVWYTAPTAIRMLAASDSGLVKKYDLSSLRHLCSVGEPLNPEAVWWGLEAFGLPFHDNWWQTETGGILIANYPCMDIKPGSMGRPIPGITASIVNDKGKELGTKKIGNLAIKPPWPSMMKTIWRRPAKYKSYFVGGWYITGDLAYKDKDVYFWFVGRADDVIKTSGERVGPFEVESSLLEHPAVAEAGVIGKPDPIRGEIIKAFIALKPSWKASEALKIKLQEHVKTHLAGHAYPREIEFIDKLPKTRSGKIVRRILKAKELGLPTGDVSTLEEY</sequence>
<keyword evidence="8" id="KW-0472">Membrane</keyword>
<dbReference type="AlphaFoldDB" id="A0A2M8L3Z1"/>
<comment type="caution">
    <text evidence="11">The sequence shown here is derived from an EMBL/GenBank/DDBJ whole genome shotgun (WGS) entry which is preliminary data.</text>
</comment>
<evidence type="ECO:0000256" key="7">
    <source>
        <dbReference type="SAM" id="Coils"/>
    </source>
</evidence>
<keyword evidence="4" id="KW-0547">Nucleotide-binding</keyword>
<evidence type="ECO:0000256" key="6">
    <source>
        <dbReference type="ARBA" id="ARBA00022990"/>
    </source>
</evidence>
<dbReference type="PANTHER" id="PTHR24095">
    <property type="entry name" value="ACETYL-COENZYME A SYNTHETASE"/>
    <property type="match status" value="1"/>
</dbReference>
<keyword evidence="8" id="KW-1133">Transmembrane helix</keyword>
<dbReference type="InterPro" id="IPR020845">
    <property type="entry name" value="AMP-binding_CS"/>
</dbReference>
<feature type="coiled-coil region" evidence="7">
    <location>
        <begin position="158"/>
        <end position="201"/>
    </location>
</feature>
<dbReference type="InterPro" id="IPR000873">
    <property type="entry name" value="AMP-dep_synth/lig_dom"/>
</dbReference>
<feature type="domain" description="AMP-dependent synthetase/ligase" evidence="9">
    <location>
        <begin position="57"/>
        <end position="417"/>
    </location>
</feature>
<evidence type="ECO:0000256" key="3">
    <source>
        <dbReference type="ARBA" id="ARBA00022598"/>
    </source>
</evidence>
<dbReference type="GO" id="GO:0003987">
    <property type="term" value="F:acetate-CoA ligase activity"/>
    <property type="evidence" value="ECO:0007669"/>
    <property type="project" value="UniProtKB-EC"/>
</dbReference>
<protein>
    <recommendedName>
        <fullName evidence="2">acetate--CoA ligase</fullName>
        <ecNumber evidence="2">6.2.1.1</ecNumber>
    </recommendedName>
</protein>
<accession>A0A2M8L3Z1</accession>
<dbReference type="EMBL" id="PFEK01000026">
    <property type="protein sequence ID" value="PJE67633.1"/>
    <property type="molecule type" value="Genomic_DNA"/>
</dbReference>
<evidence type="ECO:0000256" key="1">
    <source>
        <dbReference type="ARBA" id="ARBA00006432"/>
    </source>
</evidence>
<keyword evidence="6" id="KW-0007">Acetylation</keyword>
<keyword evidence="7" id="KW-0175">Coiled coil</keyword>
<evidence type="ECO:0000313" key="11">
    <source>
        <dbReference type="EMBL" id="PJE67633.1"/>
    </source>
</evidence>
<keyword evidence="8" id="KW-0812">Transmembrane</keyword>
<evidence type="ECO:0000259" key="10">
    <source>
        <dbReference type="Pfam" id="PF13193"/>
    </source>
</evidence>
<dbReference type="InterPro" id="IPR025110">
    <property type="entry name" value="AMP-bd_C"/>
</dbReference>
<keyword evidence="5" id="KW-0067">ATP-binding</keyword>
<dbReference type="PROSITE" id="PS00455">
    <property type="entry name" value="AMP_BINDING"/>
    <property type="match status" value="1"/>
</dbReference>
<dbReference type="FunFam" id="3.30.300.30:FF:000005">
    <property type="entry name" value="Acyl-coenzyme A synthetase ACSM5, mitochondrial"/>
    <property type="match status" value="1"/>
</dbReference>
<dbReference type="Pfam" id="PF13193">
    <property type="entry name" value="AMP-binding_C"/>
    <property type="match status" value="1"/>
</dbReference>
<evidence type="ECO:0000256" key="2">
    <source>
        <dbReference type="ARBA" id="ARBA00013275"/>
    </source>
</evidence>
<dbReference type="GO" id="GO:0005829">
    <property type="term" value="C:cytosol"/>
    <property type="evidence" value="ECO:0007669"/>
    <property type="project" value="TreeGrafter"/>
</dbReference>
<evidence type="ECO:0000256" key="8">
    <source>
        <dbReference type="SAM" id="Phobius"/>
    </source>
</evidence>
<evidence type="ECO:0000259" key="9">
    <source>
        <dbReference type="Pfam" id="PF00501"/>
    </source>
</evidence>
<keyword evidence="3 11" id="KW-0436">Ligase</keyword>
<dbReference type="GO" id="GO:0005524">
    <property type="term" value="F:ATP binding"/>
    <property type="evidence" value="ECO:0007669"/>
    <property type="project" value="UniProtKB-KW"/>
</dbReference>
<dbReference type="NCBIfam" id="NF003313">
    <property type="entry name" value="PRK04319.1"/>
    <property type="match status" value="1"/>
</dbReference>
<dbReference type="EC" id="6.2.1.1" evidence="2"/>